<feature type="chain" id="PRO_5026926302" evidence="2">
    <location>
        <begin position="18"/>
        <end position="99"/>
    </location>
</feature>
<dbReference type="RefSeq" id="WP_025325786.1">
    <property type="nucleotide sequence ID" value="NZ_CAWPJG010000001.1"/>
</dbReference>
<evidence type="ECO:0000313" key="3">
    <source>
        <dbReference type="EMBL" id="QJT20689.1"/>
    </source>
</evidence>
<proteinExistence type="predicted"/>
<gene>
    <name evidence="3" type="ORF">E4184_03845</name>
</gene>
<name>A0A6M4Y6V7_AERME</name>
<reference evidence="3 4" key="1">
    <citation type="submission" date="2019-03" db="EMBL/GenBank/DDBJ databases">
        <title>Novel transposon Tn6433 accelerates the dissemination of tet(E) in Aeromonas from aerobic biofilm under oxytetracycline stress.</title>
        <authorList>
            <person name="Shi Y."/>
            <person name="Tian Z."/>
            <person name="Zhang Y."/>
            <person name="Zhang H."/>
            <person name="Yang M."/>
        </authorList>
    </citation>
    <scope>NUCLEOTIDE SEQUENCE [LARGE SCALE GENOMIC DNA]</scope>
    <source>
        <strain evidence="3 4">T0.1-19</strain>
    </source>
</reference>
<keyword evidence="2" id="KW-0732">Signal</keyword>
<accession>A0A6M4Y6V7</accession>
<feature type="region of interest" description="Disordered" evidence="1">
    <location>
        <begin position="79"/>
        <end position="99"/>
    </location>
</feature>
<dbReference type="Proteomes" id="UP000501427">
    <property type="component" value="Chromosome"/>
</dbReference>
<dbReference type="AlphaFoldDB" id="A0A6M4Y6V7"/>
<protein>
    <submittedName>
        <fullName evidence="3">Uncharacterized protein</fullName>
    </submittedName>
</protein>
<evidence type="ECO:0000256" key="2">
    <source>
        <dbReference type="SAM" id="SignalP"/>
    </source>
</evidence>
<evidence type="ECO:0000313" key="4">
    <source>
        <dbReference type="Proteomes" id="UP000501427"/>
    </source>
</evidence>
<organism evidence="3 4">
    <name type="scientific">Aeromonas media</name>
    <dbReference type="NCBI Taxonomy" id="651"/>
    <lineage>
        <taxon>Bacteria</taxon>
        <taxon>Pseudomonadati</taxon>
        <taxon>Pseudomonadota</taxon>
        <taxon>Gammaproteobacteria</taxon>
        <taxon>Aeromonadales</taxon>
        <taxon>Aeromonadaceae</taxon>
        <taxon>Aeromonas</taxon>
    </lineage>
</organism>
<feature type="signal peptide" evidence="2">
    <location>
        <begin position="1"/>
        <end position="17"/>
    </location>
</feature>
<dbReference type="EMBL" id="CP038441">
    <property type="protein sequence ID" value="QJT20689.1"/>
    <property type="molecule type" value="Genomic_DNA"/>
</dbReference>
<evidence type="ECO:0000256" key="1">
    <source>
        <dbReference type="SAM" id="MobiDB-lite"/>
    </source>
</evidence>
<sequence length="99" mass="11596">MRCLLLLALLFALPAKAADESQCRQAFLEWMLSQQKQFSDRKASKMERRNAERAIDQARDEFAKQESFCQAMAWVSRDQSQDPRFKPRTGEIHDFTPRS</sequence>